<protein>
    <recommendedName>
        <fullName evidence="3">General stress protein 17M-like domain-containing protein</fullName>
    </recommendedName>
</protein>
<dbReference type="PANTHER" id="PTHR36109">
    <property type="entry name" value="MEMBRANE PROTEIN-RELATED"/>
    <property type="match status" value="1"/>
</dbReference>
<accession>A0ABS6ILQ1</accession>
<name>A0ABS6ILQ1_9HYPH</name>
<evidence type="ECO:0008006" key="3">
    <source>
        <dbReference type="Google" id="ProtNLM"/>
    </source>
</evidence>
<comment type="caution">
    <text evidence="1">The sequence shown here is derived from an EMBL/GenBank/DDBJ whole genome shotgun (WGS) entry which is preliminary data.</text>
</comment>
<evidence type="ECO:0000313" key="1">
    <source>
        <dbReference type="EMBL" id="MBU8874864.1"/>
    </source>
</evidence>
<dbReference type="RefSeq" id="WP_216961135.1">
    <property type="nucleotide sequence ID" value="NZ_JAHOPB010000001.1"/>
</dbReference>
<keyword evidence="2" id="KW-1185">Reference proteome</keyword>
<proteinExistence type="predicted"/>
<dbReference type="EMBL" id="JAHOPB010000001">
    <property type="protein sequence ID" value="MBU8874864.1"/>
    <property type="molecule type" value="Genomic_DNA"/>
</dbReference>
<dbReference type="InterPro" id="IPR052948">
    <property type="entry name" value="Low_temp-induced_all0457"/>
</dbReference>
<sequence>MKTVSHSYDSYAQARAAVTAIEKAGIPSSDVSIVANRHVTAQYAEDDAASDTAAGAGIGGVVGGGAGLLAGIGLLAIPGLGPVVAAGWLAATAVGAAAGVATGGLMGALIGSGMEDEVAAVHAEAVRRGATLVTARVPDTEVGRVEGLMSVHRPIDSTERAASWREEGWTTFDPNAPAYRPTETEIQRMRREWRDQGMGKQA</sequence>
<evidence type="ECO:0000313" key="2">
    <source>
        <dbReference type="Proteomes" id="UP000727907"/>
    </source>
</evidence>
<dbReference type="Proteomes" id="UP000727907">
    <property type="component" value="Unassembled WGS sequence"/>
</dbReference>
<dbReference type="PANTHER" id="PTHR36109:SF2">
    <property type="entry name" value="MEMBRANE PROTEIN"/>
    <property type="match status" value="1"/>
</dbReference>
<organism evidence="1 2">
    <name type="scientific">Reyranella humidisoli</name>
    <dbReference type="NCBI Taxonomy" id="2849149"/>
    <lineage>
        <taxon>Bacteria</taxon>
        <taxon>Pseudomonadati</taxon>
        <taxon>Pseudomonadota</taxon>
        <taxon>Alphaproteobacteria</taxon>
        <taxon>Hyphomicrobiales</taxon>
        <taxon>Reyranellaceae</taxon>
        <taxon>Reyranella</taxon>
    </lineage>
</organism>
<gene>
    <name evidence="1" type="ORF">KQ910_13895</name>
</gene>
<reference evidence="1 2" key="1">
    <citation type="submission" date="2021-06" db="EMBL/GenBank/DDBJ databases">
        <authorList>
            <person name="Lee D.H."/>
        </authorList>
    </citation>
    <scope>NUCLEOTIDE SEQUENCE [LARGE SCALE GENOMIC DNA]</scope>
    <source>
        <strain evidence="1 2">MMS21-HV4-11</strain>
    </source>
</reference>